<dbReference type="Pfam" id="PF04122">
    <property type="entry name" value="CW_binding_2"/>
    <property type="match status" value="3"/>
</dbReference>
<dbReference type="AlphaFoldDB" id="A0A857DLF1"/>
<dbReference type="InterPro" id="IPR023346">
    <property type="entry name" value="Lysozyme-like_dom_sf"/>
</dbReference>
<dbReference type="Gene3D" id="3.40.50.12090">
    <property type="match status" value="2"/>
</dbReference>
<evidence type="ECO:0000313" key="2">
    <source>
        <dbReference type="EMBL" id="QHA01561.1"/>
    </source>
</evidence>
<dbReference type="InterPro" id="IPR008258">
    <property type="entry name" value="Transglycosylase_SLT_dom_1"/>
</dbReference>
<protein>
    <submittedName>
        <fullName evidence="2">Transglycosylase SLT domain-containing protein</fullName>
    </submittedName>
</protein>
<sequence length="542" mass="58195">MFKRKPGALAVLLIVILFLPVYSSGASGAEIQTYQNPSREVVAQKLETISRSKGIPSVLLKTIAYCESGWRQFDQNGEVVTGSTDGTSNPALGIMQVTSYDPGDTEKVNKLKYDIDYNISRGAELLNEKWQMTPKIGDGDRNKLENWYFALWAYHGWLAYNNPNNAAARGEVAYQDAIIRKAATAYFPGIVVPVQITPVPAELLPLGTLPSSSQIWNTPEPYTLGDLTSSTVGTTTRISGQNRIDTVNQIALNGWASGAQTVILTRSDAFPDALAGVPLAKKYNAPILLTSPDQLDQGVIEVLNTLKPAKVIILGGETAVSKPVETRLKAVLTWTSDVSRIAGADRYQTAVRIAADFPKDASVAIATGLDFPDALSLATAAAANEMPLLLTSTRSLPEVTRQDLSKRSPGKIYIGGGEKVITAEVVTALTQTTGLSAGNIVRFAGSNRYETSVMIAEAFFPSTQEIYMATGLDFADPLAAGALAATKNACLLLISPQGFTTNGPTENYLKKMASSTNVKVIGPEASISEYTVTRVKYLLRQM</sequence>
<evidence type="ECO:0000259" key="1">
    <source>
        <dbReference type="Pfam" id="PF01464"/>
    </source>
</evidence>
<dbReference type="InterPro" id="IPR051922">
    <property type="entry name" value="Bact_Sporulation_Assoc"/>
</dbReference>
<proteinExistence type="predicted"/>
<dbReference type="InterPro" id="IPR007253">
    <property type="entry name" value="Cell_wall-bd_2"/>
</dbReference>
<feature type="domain" description="Transglycosylase SLT" evidence="1">
    <location>
        <begin position="51"/>
        <end position="156"/>
    </location>
</feature>
<dbReference type="EMBL" id="CP046996">
    <property type="protein sequence ID" value="QHA01561.1"/>
    <property type="molecule type" value="Genomic_DNA"/>
</dbReference>
<organism evidence="2 3">
    <name type="scientific">Dehalobacter restrictus</name>
    <dbReference type="NCBI Taxonomy" id="55583"/>
    <lineage>
        <taxon>Bacteria</taxon>
        <taxon>Bacillati</taxon>
        <taxon>Bacillota</taxon>
        <taxon>Clostridia</taxon>
        <taxon>Eubacteriales</taxon>
        <taxon>Desulfitobacteriaceae</taxon>
        <taxon>Dehalobacter</taxon>
    </lineage>
</organism>
<accession>A0A857DLF1</accession>
<dbReference type="SUPFAM" id="SSF53955">
    <property type="entry name" value="Lysozyme-like"/>
    <property type="match status" value="1"/>
</dbReference>
<gene>
    <name evidence="2" type="ORF">GQ588_13390</name>
</gene>
<name>A0A857DLF1_9FIRM</name>
<dbReference type="PANTHER" id="PTHR30032">
    <property type="entry name" value="N-ACETYLMURAMOYL-L-ALANINE AMIDASE-RELATED"/>
    <property type="match status" value="1"/>
</dbReference>
<reference evidence="2 3" key="1">
    <citation type="submission" date="2019-12" db="EMBL/GenBank/DDBJ databases">
        <title>Sequence classification of anaerobic respiratory reductive dehalogenases: First we see many, then we see few.</title>
        <authorList>
            <person name="Molenda O."/>
            <person name="Puentes Jacome L.A."/>
            <person name="Cao X."/>
            <person name="Nesbo C.L."/>
            <person name="Tang S."/>
            <person name="Morson N."/>
            <person name="Patron J."/>
            <person name="Lomheim L."/>
            <person name="Wishart D.S."/>
            <person name="Edwards E.A."/>
        </authorList>
    </citation>
    <scope>NUCLEOTIDE SEQUENCE [LARGE SCALE GENOMIC DNA]</scope>
    <source>
        <strain evidence="2 3">12DCA</strain>
    </source>
</reference>
<evidence type="ECO:0000313" key="3">
    <source>
        <dbReference type="Proteomes" id="UP000430508"/>
    </source>
</evidence>
<dbReference type="Proteomes" id="UP000430508">
    <property type="component" value="Chromosome"/>
</dbReference>
<dbReference type="RefSeq" id="WP_025206187.1">
    <property type="nucleotide sequence ID" value="NZ_CP046996.1"/>
</dbReference>
<dbReference type="Gene3D" id="1.10.530.10">
    <property type="match status" value="1"/>
</dbReference>
<dbReference type="Pfam" id="PF01464">
    <property type="entry name" value="SLT"/>
    <property type="match status" value="1"/>
</dbReference>
<dbReference type="PANTHER" id="PTHR30032:SF8">
    <property type="entry name" value="GERMINATION-SPECIFIC N-ACETYLMURAMOYL-L-ALANINE AMIDASE"/>
    <property type="match status" value="1"/>
</dbReference>